<dbReference type="InterPro" id="IPR027417">
    <property type="entry name" value="P-loop_NTPase"/>
</dbReference>
<evidence type="ECO:0000313" key="9">
    <source>
        <dbReference type="Proteomes" id="UP001157125"/>
    </source>
</evidence>
<organism evidence="8 9">
    <name type="scientific">Demequina litorisediminis</name>
    <dbReference type="NCBI Taxonomy" id="1849022"/>
    <lineage>
        <taxon>Bacteria</taxon>
        <taxon>Bacillati</taxon>
        <taxon>Actinomycetota</taxon>
        <taxon>Actinomycetes</taxon>
        <taxon>Micrococcales</taxon>
        <taxon>Demequinaceae</taxon>
        <taxon>Demequina</taxon>
    </lineage>
</organism>
<dbReference type="RefSeq" id="WP_348523458.1">
    <property type="nucleotide sequence ID" value="NZ_BSUN01000001.1"/>
</dbReference>
<dbReference type="InterPro" id="IPR003439">
    <property type="entry name" value="ABC_transporter-like_ATP-bd"/>
</dbReference>
<dbReference type="Gene3D" id="3.40.50.300">
    <property type="entry name" value="P-loop containing nucleotide triphosphate hydrolases"/>
    <property type="match status" value="1"/>
</dbReference>
<dbReference type="EMBL" id="BSUN01000001">
    <property type="protein sequence ID" value="GMA34921.1"/>
    <property type="molecule type" value="Genomic_DNA"/>
</dbReference>
<evidence type="ECO:0000256" key="3">
    <source>
        <dbReference type="ARBA" id="ARBA00022448"/>
    </source>
</evidence>
<feature type="domain" description="ABC transporter" evidence="7">
    <location>
        <begin position="44"/>
        <end position="75"/>
    </location>
</feature>
<evidence type="ECO:0000256" key="5">
    <source>
        <dbReference type="ARBA" id="ARBA00023136"/>
    </source>
</evidence>
<dbReference type="Proteomes" id="UP001157125">
    <property type="component" value="Unassembled WGS sequence"/>
</dbReference>
<feature type="region of interest" description="Disordered" evidence="6">
    <location>
        <begin position="1"/>
        <end position="21"/>
    </location>
</feature>
<evidence type="ECO:0000256" key="6">
    <source>
        <dbReference type="SAM" id="MobiDB-lite"/>
    </source>
</evidence>
<evidence type="ECO:0000256" key="4">
    <source>
        <dbReference type="ARBA" id="ARBA00022475"/>
    </source>
</evidence>
<evidence type="ECO:0000313" key="8">
    <source>
        <dbReference type="EMBL" id="GMA34921.1"/>
    </source>
</evidence>
<comment type="subcellular location">
    <subcellularLocation>
        <location evidence="1">Membrane</location>
    </subcellularLocation>
</comment>
<dbReference type="PANTHER" id="PTHR43297">
    <property type="entry name" value="OLIGOPEPTIDE TRANSPORT ATP-BINDING PROTEIN APPD"/>
    <property type="match status" value="1"/>
</dbReference>
<evidence type="ECO:0000256" key="2">
    <source>
        <dbReference type="ARBA" id="ARBA00005417"/>
    </source>
</evidence>
<evidence type="ECO:0000256" key="1">
    <source>
        <dbReference type="ARBA" id="ARBA00004370"/>
    </source>
</evidence>
<keyword evidence="9" id="KW-1185">Reference proteome</keyword>
<keyword evidence="4" id="KW-1003">Cell membrane</keyword>
<gene>
    <name evidence="8" type="ORF">GCM10025876_11250</name>
</gene>
<proteinExistence type="inferred from homology"/>
<dbReference type="Pfam" id="PF00005">
    <property type="entry name" value="ABC_tran"/>
    <property type="match status" value="1"/>
</dbReference>
<evidence type="ECO:0000259" key="7">
    <source>
        <dbReference type="Pfam" id="PF00005"/>
    </source>
</evidence>
<feature type="region of interest" description="Disordered" evidence="6">
    <location>
        <begin position="62"/>
        <end position="81"/>
    </location>
</feature>
<reference evidence="9" key="1">
    <citation type="journal article" date="2019" name="Int. J. Syst. Evol. Microbiol.">
        <title>The Global Catalogue of Microorganisms (GCM) 10K type strain sequencing project: providing services to taxonomists for standard genome sequencing and annotation.</title>
        <authorList>
            <consortium name="The Broad Institute Genomics Platform"/>
            <consortium name="The Broad Institute Genome Sequencing Center for Infectious Disease"/>
            <person name="Wu L."/>
            <person name="Ma J."/>
        </authorList>
    </citation>
    <scope>NUCLEOTIDE SEQUENCE [LARGE SCALE GENOMIC DNA]</scope>
    <source>
        <strain evidence="9">NBRC 112299</strain>
    </source>
</reference>
<keyword evidence="3" id="KW-0813">Transport</keyword>
<dbReference type="SUPFAM" id="SSF52540">
    <property type="entry name" value="P-loop containing nucleoside triphosphate hydrolases"/>
    <property type="match status" value="1"/>
</dbReference>
<sequence length="81" mass="8533">MTETIPVTDSHGTVPVTDPNQPLVSVRDLEVTFRTQNGPVHAVRGVSFDIFPGETVAIVGESGSGKSTTATALMKPAARQR</sequence>
<keyword evidence="5" id="KW-0472">Membrane</keyword>
<comment type="caution">
    <text evidence="8">The sequence shown here is derived from an EMBL/GenBank/DDBJ whole genome shotgun (WGS) entry which is preliminary data.</text>
</comment>
<comment type="similarity">
    <text evidence="2">Belongs to the ABC transporter superfamily.</text>
</comment>
<accession>A0ABQ6ICD2</accession>
<dbReference type="InterPro" id="IPR050388">
    <property type="entry name" value="ABC_Ni/Peptide_Import"/>
</dbReference>
<protein>
    <recommendedName>
        <fullName evidence="7">ABC transporter domain-containing protein</fullName>
    </recommendedName>
</protein>
<dbReference type="PANTHER" id="PTHR43297:SF2">
    <property type="entry name" value="DIPEPTIDE TRANSPORT ATP-BINDING PROTEIN DPPD"/>
    <property type="match status" value="1"/>
</dbReference>
<feature type="compositionally biased region" description="Polar residues" evidence="6">
    <location>
        <begin position="1"/>
        <end position="11"/>
    </location>
</feature>
<name>A0ABQ6ICD2_9MICO</name>